<keyword evidence="2" id="KW-1185">Reference proteome</keyword>
<dbReference type="Proteomes" id="UP001163823">
    <property type="component" value="Chromosome 1"/>
</dbReference>
<gene>
    <name evidence="1" type="ORF">O6P43_001230</name>
</gene>
<dbReference type="EMBL" id="JARAOO010000001">
    <property type="protein sequence ID" value="KAJ7982058.1"/>
    <property type="molecule type" value="Genomic_DNA"/>
</dbReference>
<sequence length="97" mass="10901">MGLELRLRVSWLLEWRAQREAGLQSSDNLPLLAVEGVTGQCHQVLPWLGELTPIGPSLFFFFSSFGGFQTQLVQVLQKLTWLLLLLTFKSADDVLLA</sequence>
<comment type="caution">
    <text evidence="1">The sequence shown here is derived from an EMBL/GenBank/DDBJ whole genome shotgun (WGS) entry which is preliminary data.</text>
</comment>
<dbReference type="AlphaFoldDB" id="A0AAD7VNI7"/>
<evidence type="ECO:0000313" key="2">
    <source>
        <dbReference type="Proteomes" id="UP001163823"/>
    </source>
</evidence>
<protein>
    <submittedName>
        <fullName evidence="1">Uncharacterized protein</fullName>
    </submittedName>
</protein>
<dbReference type="KEGG" id="qsa:O6P43_001230"/>
<proteinExistence type="predicted"/>
<name>A0AAD7VNI7_QUISA</name>
<organism evidence="1 2">
    <name type="scientific">Quillaja saponaria</name>
    <name type="common">Soap bark tree</name>
    <dbReference type="NCBI Taxonomy" id="32244"/>
    <lineage>
        <taxon>Eukaryota</taxon>
        <taxon>Viridiplantae</taxon>
        <taxon>Streptophyta</taxon>
        <taxon>Embryophyta</taxon>
        <taxon>Tracheophyta</taxon>
        <taxon>Spermatophyta</taxon>
        <taxon>Magnoliopsida</taxon>
        <taxon>eudicotyledons</taxon>
        <taxon>Gunneridae</taxon>
        <taxon>Pentapetalae</taxon>
        <taxon>rosids</taxon>
        <taxon>fabids</taxon>
        <taxon>Fabales</taxon>
        <taxon>Quillajaceae</taxon>
        <taxon>Quillaja</taxon>
    </lineage>
</organism>
<accession>A0AAD7VNI7</accession>
<reference evidence="1 2" key="1">
    <citation type="journal article" date="2023" name="Science">
        <title>Elucidation of the pathway for biosynthesis of saponin adjuvants from the soapbark tree.</title>
        <authorList>
            <person name="Reed J."/>
            <person name="Orme A."/>
            <person name="El-Demerdash A."/>
            <person name="Owen C."/>
            <person name="Martin L.B.B."/>
            <person name="Misra R.C."/>
            <person name="Kikuchi S."/>
            <person name="Rejzek M."/>
            <person name="Martin A.C."/>
            <person name="Harkess A."/>
            <person name="Leebens-Mack J."/>
            <person name="Louveau T."/>
            <person name="Stephenson M.J."/>
            <person name="Osbourn A."/>
        </authorList>
    </citation>
    <scope>NUCLEOTIDE SEQUENCE [LARGE SCALE GENOMIC DNA]</scope>
    <source>
        <strain evidence="1">S10</strain>
    </source>
</reference>
<evidence type="ECO:0000313" key="1">
    <source>
        <dbReference type="EMBL" id="KAJ7982058.1"/>
    </source>
</evidence>